<reference evidence="1" key="1">
    <citation type="journal article" date="2023" name="G3 (Bethesda)">
        <title>A reference genome for the long-term kleptoplast-retaining sea slug Elysia crispata morphotype clarki.</title>
        <authorList>
            <person name="Eastman K.E."/>
            <person name="Pendleton A.L."/>
            <person name="Shaikh M.A."/>
            <person name="Suttiyut T."/>
            <person name="Ogas R."/>
            <person name="Tomko P."/>
            <person name="Gavelis G."/>
            <person name="Widhalm J.R."/>
            <person name="Wisecaver J.H."/>
        </authorList>
    </citation>
    <scope>NUCLEOTIDE SEQUENCE</scope>
    <source>
        <strain evidence="1">ECLA1</strain>
    </source>
</reference>
<keyword evidence="2" id="KW-1185">Reference proteome</keyword>
<evidence type="ECO:0000313" key="1">
    <source>
        <dbReference type="EMBL" id="KAK3778949.1"/>
    </source>
</evidence>
<organism evidence="1 2">
    <name type="scientific">Elysia crispata</name>
    <name type="common">lettuce slug</name>
    <dbReference type="NCBI Taxonomy" id="231223"/>
    <lineage>
        <taxon>Eukaryota</taxon>
        <taxon>Metazoa</taxon>
        <taxon>Spiralia</taxon>
        <taxon>Lophotrochozoa</taxon>
        <taxon>Mollusca</taxon>
        <taxon>Gastropoda</taxon>
        <taxon>Heterobranchia</taxon>
        <taxon>Euthyneura</taxon>
        <taxon>Panpulmonata</taxon>
        <taxon>Sacoglossa</taxon>
        <taxon>Placobranchoidea</taxon>
        <taxon>Plakobranchidae</taxon>
        <taxon>Elysia</taxon>
    </lineage>
</organism>
<name>A0AAE1DQB3_9GAST</name>
<dbReference type="AlphaFoldDB" id="A0AAE1DQB3"/>
<comment type="caution">
    <text evidence="1">The sequence shown here is derived from an EMBL/GenBank/DDBJ whole genome shotgun (WGS) entry which is preliminary data.</text>
</comment>
<sequence length="83" mass="9227">MLIKNFSARFPIVLHFLIAVYSFTRARMVSSTYLLVDANLPKPPPVASCDSHRNSIQGHGPWETLTTDCLGRVDGTRHIGVEC</sequence>
<dbReference type="Proteomes" id="UP001283361">
    <property type="component" value="Unassembled WGS sequence"/>
</dbReference>
<evidence type="ECO:0000313" key="2">
    <source>
        <dbReference type="Proteomes" id="UP001283361"/>
    </source>
</evidence>
<dbReference type="EMBL" id="JAWDGP010002890">
    <property type="protein sequence ID" value="KAK3778949.1"/>
    <property type="molecule type" value="Genomic_DNA"/>
</dbReference>
<gene>
    <name evidence="1" type="ORF">RRG08_034212</name>
</gene>
<accession>A0AAE1DQB3</accession>
<protein>
    <submittedName>
        <fullName evidence="1">Uncharacterized protein</fullName>
    </submittedName>
</protein>
<proteinExistence type="predicted"/>